<evidence type="ECO:0000313" key="2">
    <source>
        <dbReference type="EMBL" id="KAG8188519.1"/>
    </source>
</evidence>
<comment type="caution">
    <text evidence="2">The sequence shown here is derived from an EMBL/GenBank/DDBJ whole genome shotgun (WGS) entry which is preliminary data.</text>
</comment>
<dbReference type="EMBL" id="JAFNEN010000237">
    <property type="protein sequence ID" value="KAG8188519.1"/>
    <property type="molecule type" value="Genomic_DNA"/>
</dbReference>
<evidence type="ECO:0000313" key="3">
    <source>
        <dbReference type="Proteomes" id="UP000827092"/>
    </source>
</evidence>
<evidence type="ECO:0000256" key="1">
    <source>
        <dbReference type="SAM" id="MobiDB-lite"/>
    </source>
</evidence>
<sequence>MRTGSALAGHCGGYSKRPKAGHFGGCSNKSKAEHSGPGECWNKPMTWQECDRDVLLRSGVRVRIDNTDSLEKPEIFVVGCH</sequence>
<proteinExistence type="predicted"/>
<gene>
    <name evidence="2" type="ORF">JTE90_004758</name>
</gene>
<feature type="region of interest" description="Disordered" evidence="1">
    <location>
        <begin position="1"/>
        <end position="38"/>
    </location>
</feature>
<keyword evidence="3" id="KW-1185">Reference proteome</keyword>
<reference evidence="2 3" key="1">
    <citation type="journal article" date="2022" name="Nat. Ecol. Evol.">
        <title>A masculinizing supergene underlies an exaggerated male reproductive morph in a spider.</title>
        <authorList>
            <person name="Hendrickx F."/>
            <person name="De Corte Z."/>
            <person name="Sonet G."/>
            <person name="Van Belleghem S.M."/>
            <person name="Kostlbacher S."/>
            <person name="Vangestel C."/>
        </authorList>
    </citation>
    <scope>NUCLEOTIDE SEQUENCE [LARGE SCALE GENOMIC DNA]</scope>
    <source>
        <strain evidence="2">W744_W776</strain>
    </source>
</reference>
<name>A0AAV6UWG2_9ARAC</name>
<protein>
    <submittedName>
        <fullName evidence="2">Uncharacterized protein</fullName>
    </submittedName>
</protein>
<organism evidence="2 3">
    <name type="scientific">Oedothorax gibbosus</name>
    <dbReference type="NCBI Taxonomy" id="931172"/>
    <lineage>
        <taxon>Eukaryota</taxon>
        <taxon>Metazoa</taxon>
        <taxon>Ecdysozoa</taxon>
        <taxon>Arthropoda</taxon>
        <taxon>Chelicerata</taxon>
        <taxon>Arachnida</taxon>
        <taxon>Araneae</taxon>
        <taxon>Araneomorphae</taxon>
        <taxon>Entelegynae</taxon>
        <taxon>Araneoidea</taxon>
        <taxon>Linyphiidae</taxon>
        <taxon>Erigoninae</taxon>
        <taxon>Oedothorax</taxon>
    </lineage>
</organism>
<accession>A0AAV6UWG2</accession>
<dbReference type="AlphaFoldDB" id="A0AAV6UWG2"/>
<dbReference type="Proteomes" id="UP000827092">
    <property type="component" value="Unassembled WGS sequence"/>
</dbReference>